<dbReference type="InterPro" id="IPR029063">
    <property type="entry name" value="SAM-dependent_MTases_sf"/>
</dbReference>
<dbReference type="SUPFAM" id="SSF53335">
    <property type="entry name" value="S-adenosyl-L-methionine-dependent methyltransferases"/>
    <property type="match status" value="1"/>
</dbReference>
<dbReference type="InterPro" id="IPR041698">
    <property type="entry name" value="Methyltransf_25"/>
</dbReference>
<evidence type="ECO:0000313" key="2">
    <source>
        <dbReference type="EMBL" id="OGL98112.1"/>
    </source>
</evidence>
<proteinExistence type="predicted"/>
<dbReference type="EMBL" id="MGFE01000023">
    <property type="protein sequence ID" value="OGL98112.1"/>
    <property type="molecule type" value="Genomic_DNA"/>
</dbReference>
<evidence type="ECO:0000313" key="3">
    <source>
        <dbReference type="Proteomes" id="UP000176501"/>
    </source>
</evidence>
<dbReference type="Gene3D" id="3.40.50.150">
    <property type="entry name" value="Vaccinia Virus protein VP39"/>
    <property type="match status" value="1"/>
</dbReference>
<accession>A0A1F7W5M4</accession>
<sequence>MKDIYVAPRIPYDAWLRLSNEKDLLLERLPAILRPTRFGSAPGRKRVLDVGCGTGHASLRVLSLFDSLGIPVMYVAADPYQEQLDRFRDAAAHRSDVTFLRARLEDIPRPPIPFDLVIASHSLYYLRDWPRSIPYLLSLGNEALIVHHGSRGIDEVHRRFSKLVRDDAHIVSTCADLAPHLPGAAFHAFASSVNVSSCHDPNSPDGHDLLSFFLMRDAGAIQDDARSDICAWFRHKFPDGRMTHDVGVFVLTQP</sequence>
<protein>
    <recommendedName>
        <fullName evidence="1">Methyltransferase domain-containing protein</fullName>
    </recommendedName>
</protein>
<evidence type="ECO:0000259" key="1">
    <source>
        <dbReference type="Pfam" id="PF13649"/>
    </source>
</evidence>
<dbReference type="Proteomes" id="UP000176501">
    <property type="component" value="Unassembled WGS sequence"/>
</dbReference>
<dbReference type="AlphaFoldDB" id="A0A1F7W5M4"/>
<organism evidence="2 3">
    <name type="scientific">Candidatus Uhrbacteria bacterium RIFOXYB2_FULL_57_15</name>
    <dbReference type="NCBI Taxonomy" id="1802422"/>
    <lineage>
        <taxon>Bacteria</taxon>
        <taxon>Candidatus Uhriibacteriota</taxon>
    </lineage>
</organism>
<reference evidence="2 3" key="1">
    <citation type="journal article" date="2016" name="Nat. Commun.">
        <title>Thousands of microbial genomes shed light on interconnected biogeochemical processes in an aquifer system.</title>
        <authorList>
            <person name="Anantharaman K."/>
            <person name="Brown C.T."/>
            <person name="Hug L.A."/>
            <person name="Sharon I."/>
            <person name="Castelle C.J."/>
            <person name="Probst A.J."/>
            <person name="Thomas B.C."/>
            <person name="Singh A."/>
            <person name="Wilkins M.J."/>
            <person name="Karaoz U."/>
            <person name="Brodie E.L."/>
            <person name="Williams K.H."/>
            <person name="Hubbard S.S."/>
            <person name="Banfield J.F."/>
        </authorList>
    </citation>
    <scope>NUCLEOTIDE SEQUENCE [LARGE SCALE GENOMIC DNA]</scope>
</reference>
<feature type="domain" description="Methyltransferase" evidence="1">
    <location>
        <begin position="47"/>
        <end position="129"/>
    </location>
</feature>
<comment type="caution">
    <text evidence="2">The sequence shown here is derived from an EMBL/GenBank/DDBJ whole genome shotgun (WGS) entry which is preliminary data.</text>
</comment>
<gene>
    <name evidence="2" type="ORF">A2304_03450</name>
</gene>
<name>A0A1F7W5M4_9BACT</name>
<dbReference type="Pfam" id="PF13649">
    <property type="entry name" value="Methyltransf_25"/>
    <property type="match status" value="1"/>
</dbReference>
<dbReference type="CDD" id="cd02440">
    <property type="entry name" value="AdoMet_MTases"/>
    <property type="match status" value="1"/>
</dbReference>